<feature type="region of interest" description="Disordered" evidence="1">
    <location>
        <begin position="96"/>
        <end position="130"/>
    </location>
</feature>
<protein>
    <submittedName>
        <fullName evidence="2">Uncharacterized protein</fullName>
    </submittedName>
</protein>
<organism evidence="2 3">
    <name type="scientific">Stigmatella aurantiaca (strain DW4/3-1)</name>
    <dbReference type="NCBI Taxonomy" id="378806"/>
    <lineage>
        <taxon>Bacteria</taxon>
        <taxon>Pseudomonadati</taxon>
        <taxon>Myxococcota</taxon>
        <taxon>Myxococcia</taxon>
        <taxon>Myxococcales</taxon>
        <taxon>Cystobacterineae</taxon>
        <taxon>Archangiaceae</taxon>
        <taxon>Stigmatella</taxon>
    </lineage>
</organism>
<dbReference type="AlphaFoldDB" id="Q08NG9"/>
<evidence type="ECO:0000313" key="2">
    <source>
        <dbReference type="EMBL" id="EAU62029.1"/>
    </source>
</evidence>
<comment type="caution">
    <text evidence="2">The sequence shown here is derived from an EMBL/GenBank/DDBJ whole genome shotgun (WGS) entry which is preliminary data.</text>
</comment>
<dbReference type="EMBL" id="AAMD01000284">
    <property type="protein sequence ID" value="EAU62029.1"/>
    <property type="molecule type" value="Genomic_DNA"/>
</dbReference>
<evidence type="ECO:0000256" key="1">
    <source>
        <dbReference type="SAM" id="MobiDB-lite"/>
    </source>
</evidence>
<evidence type="ECO:0000313" key="3">
    <source>
        <dbReference type="Proteomes" id="UP000032702"/>
    </source>
</evidence>
<name>Q08NG9_STIAD</name>
<dbReference type="Proteomes" id="UP000032702">
    <property type="component" value="Unassembled WGS sequence"/>
</dbReference>
<feature type="compositionally biased region" description="Basic and acidic residues" evidence="1">
    <location>
        <begin position="118"/>
        <end position="130"/>
    </location>
</feature>
<accession>Q08NG9</accession>
<sequence length="572" mass="62044">MLGEGPVVRHLLLVRARLAVVAHVRGGEAGTGGQQGAVEVRSHLLVVCAEIHHRAAVLEAHRRGLHAQAVGADTVLQQGPRVVAQQRVRLGRLRGQAMSPGDAVQGDAKARRQRGRGGQHEGLHLHGEGHGRHRLRVRLHVQLAPVLSGRLRLGGAHFHVEDGGQGRLSRRLHRNERIWPGPRSPLAVGRCLHVQEGLTPDGGLQRSAFSTQRQRLGRDALDVAGEDDLRGLALAPGHAQLGLGAAFHRGAGPDLDQWRHHLRLRRCGQHRREHPRPSCSHLSPFGGLAARRTGHLIDRQQTARFVFGDLRHDGAQDEVRLEPHRHVAGVRREVQGDVAAGLELLGEIRLDRHAEHFPRAQRRLHLFTAFYLRAHDEALVAGEDGRGVLPALGEPLPAQREGRARHVHGALGQLVGGLAGLGAFLLPDDVRGLAIRVHLDALPAPLVVLLGEEVAAERALAVLSPVGDELVLDGPRAHHRIGPRQRDDGPYLLPPLLHGRAHGDLRRAGGHPQVLDAVERLLTRAKGGVALLCQGGAPHHQKSGQQSRHRTCELLAHCLELPRSGSCPPVSR</sequence>
<reference evidence="2 3" key="1">
    <citation type="submission" date="2006-04" db="EMBL/GenBank/DDBJ databases">
        <authorList>
            <person name="Nierman W.C."/>
        </authorList>
    </citation>
    <scope>NUCLEOTIDE SEQUENCE [LARGE SCALE GENOMIC DNA]</scope>
    <source>
        <strain evidence="2 3">DW4/3-1</strain>
    </source>
</reference>
<proteinExistence type="predicted"/>
<gene>
    <name evidence="2" type="ORF">STIAU_4743</name>
</gene>